<feature type="domain" description="Haemin-degrading HemS/ChuX" evidence="1">
    <location>
        <begin position="36"/>
        <end position="171"/>
    </location>
</feature>
<dbReference type="Proteomes" id="UP000295357">
    <property type="component" value="Unassembled WGS sequence"/>
</dbReference>
<evidence type="ECO:0000313" key="3">
    <source>
        <dbReference type="Proteomes" id="UP000295357"/>
    </source>
</evidence>
<dbReference type="EMBL" id="SNXE01000007">
    <property type="protein sequence ID" value="TDP07518.1"/>
    <property type="molecule type" value="Genomic_DNA"/>
</dbReference>
<evidence type="ECO:0000313" key="2">
    <source>
        <dbReference type="EMBL" id="TDP07518.1"/>
    </source>
</evidence>
<comment type="caution">
    <text evidence="2">The sequence shown here is derived from an EMBL/GenBank/DDBJ whole genome shotgun (WGS) entry which is preliminary data.</text>
</comment>
<reference evidence="2 3" key="1">
    <citation type="submission" date="2019-03" db="EMBL/GenBank/DDBJ databases">
        <title>Genomic Encyclopedia of Type Strains, Phase IV (KMG-IV): sequencing the most valuable type-strain genomes for metagenomic binning, comparative biology and taxonomic classification.</title>
        <authorList>
            <person name="Goeker M."/>
        </authorList>
    </citation>
    <scope>NUCLEOTIDE SEQUENCE [LARGE SCALE GENOMIC DNA]</scope>
    <source>
        <strain evidence="2 3">DSM 25082</strain>
    </source>
</reference>
<dbReference type="OrthoDB" id="316630at2"/>
<keyword evidence="3" id="KW-1185">Reference proteome</keyword>
<dbReference type="Gene3D" id="3.40.1570.10">
    <property type="entry name" value="HemS/ChuS/ChuX like domains"/>
    <property type="match status" value="2"/>
</dbReference>
<accession>A0A4R6MZ61</accession>
<evidence type="ECO:0000259" key="1">
    <source>
        <dbReference type="Pfam" id="PF05171"/>
    </source>
</evidence>
<name>A0A4R6MZ61_9BURK</name>
<protein>
    <submittedName>
        <fullName evidence="2">Putative hemin transport protein</fullName>
    </submittedName>
</protein>
<dbReference type="Pfam" id="PF05171">
    <property type="entry name" value="HemS"/>
    <property type="match status" value="2"/>
</dbReference>
<dbReference type="CDD" id="cd16831">
    <property type="entry name" value="HemS-like_C"/>
    <property type="match status" value="1"/>
</dbReference>
<sequence>MHASPAPDHGAVRHAFRLARQERQVRHRELAAQLQLSEAELLAAHLGGFDPQESPLQARRLRPEWAELIAALEPLGELMALTRNDSCVHEKVGVYRHSSRQGPVGLVLGGAIDLRLFYGHWCHGFAVQERLADGALQRSLQFFDAAGAAIHKVFLRPESDLLAYEALCERFAAPDQQPGLQTAPAWQEPAERPDAEIDAAALRRDWASLRDTHDFFGLLRQHGVSRTQALRLADPAYALPLATSSALELLQRAAQQGVSIMVFTGNPGMIQIHSGPVQRVAVMGPWINVLDPSFNLHLREDHIASAWLVRKPTVDGLVSALELFDAQGRNIAMLFGERKPGQAERCDWRALLDSLVEARPAPDARPQGVAAC</sequence>
<feature type="domain" description="Haemin-degrading HemS/ChuX" evidence="1">
    <location>
        <begin position="223"/>
        <end position="355"/>
    </location>
</feature>
<dbReference type="GO" id="GO:0006826">
    <property type="term" value="P:iron ion transport"/>
    <property type="evidence" value="ECO:0007669"/>
    <property type="project" value="InterPro"/>
</dbReference>
<dbReference type="InterPro" id="IPR053733">
    <property type="entry name" value="Heme_Transport_Util_sf"/>
</dbReference>
<organism evidence="2 3">
    <name type="scientific">Roseateles asaccharophilus</name>
    <dbReference type="NCBI Taxonomy" id="582607"/>
    <lineage>
        <taxon>Bacteria</taxon>
        <taxon>Pseudomonadati</taxon>
        <taxon>Pseudomonadota</taxon>
        <taxon>Betaproteobacteria</taxon>
        <taxon>Burkholderiales</taxon>
        <taxon>Sphaerotilaceae</taxon>
        <taxon>Roseateles</taxon>
    </lineage>
</organism>
<proteinExistence type="predicted"/>
<dbReference type="RefSeq" id="WP_133604318.1">
    <property type="nucleotide sequence ID" value="NZ_JAUFPJ010000008.1"/>
</dbReference>
<gene>
    <name evidence="2" type="ORF">DFR39_10751</name>
</gene>
<dbReference type="CDD" id="cd16830">
    <property type="entry name" value="HemS-like_N"/>
    <property type="match status" value="1"/>
</dbReference>
<dbReference type="SUPFAM" id="SSF144064">
    <property type="entry name" value="Heme iron utilization protein-like"/>
    <property type="match status" value="1"/>
</dbReference>
<dbReference type="InterPro" id="IPR007845">
    <property type="entry name" value="HemS/ChuX_dom"/>
</dbReference>
<dbReference type="AlphaFoldDB" id="A0A4R6MZ61"/>